<dbReference type="EMBL" id="BCMG01000002">
    <property type="protein sequence ID" value="GAX00602.1"/>
    <property type="molecule type" value="Genomic_DNA"/>
</dbReference>
<sequence length="265" mass="29900">MEEETMASRRRQFKSDARGFLDKNFSFYLLLFLPIYILSFAVGFGNLAFNNGNNFGGSDWLSLLNIVVALLMAGVSFVMIDLQRGVGDFSAPVSKSFTIFNRGAYFLGSLALILLVDIFTILWSLLLVVPGIIKSLAYSQAIYIYRDYLDQGKKIGFLEAITLSRKMMDGHKWEYFVMGLSFIGWGFACIIIIPIIWVYPYMRQTYANFYVKLAAEGAQTDDEKTEGPTVVNPTDDDSKNSNSAPTETFYPDSKSHEDNDSRDDQ</sequence>
<dbReference type="PANTHER" id="PTHR40076:SF1">
    <property type="entry name" value="MEMBRANE PROTEIN"/>
    <property type="match status" value="1"/>
</dbReference>
<feature type="transmembrane region" description="Helical" evidence="2">
    <location>
        <begin position="175"/>
        <end position="199"/>
    </location>
</feature>
<evidence type="ECO:0000313" key="4">
    <source>
        <dbReference type="Proteomes" id="UP000198402"/>
    </source>
</evidence>
<evidence type="ECO:0000256" key="2">
    <source>
        <dbReference type="SAM" id="Phobius"/>
    </source>
</evidence>
<dbReference type="Pfam" id="PF06161">
    <property type="entry name" value="DUF975"/>
    <property type="match status" value="1"/>
</dbReference>
<keyword evidence="2" id="KW-0812">Transmembrane</keyword>
<accession>A0A1Z5IGD3</accession>
<proteinExistence type="predicted"/>
<evidence type="ECO:0008006" key="5">
    <source>
        <dbReference type="Google" id="ProtNLM"/>
    </source>
</evidence>
<keyword evidence="2" id="KW-0472">Membrane</keyword>
<feature type="region of interest" description="Disordered" evidence="1">
    <location>
        <begin position="219"/>
        <end position="265"/>
    </location>
</feature>
<reference evidence="3 4" key="1">
    <citation type="submission" date="2015-11" db="EMBL/GenBank/DDBJ databases">
        <title>Draft genome sequences of new species of the genus Lactobacillus isolated from orchardgrass silage.</title>
        <authorList>
            <person name="Tohno M."/>
            <person name="Tanizawa Y."/>
            <person name="Arita M."/>
        </authorList>
    </citation>
    <scope>NUCLEOTIDE SEQUENCE [LARGE SCALE GENOMIC DNA]</scope>
    <source>
        <strain evidence="3 4">IWT126</strain>
    </source>
</reference>
<keyword evidence="2" id="KW-1133">Transmembrane helix</keyword>
<dbReference type="STRING" id="1302250.GCA_001313225_03032"/>
<keyword evidence="4" id="KW-1185">Reference proteome</keyword>
<feature type="transmembrane region" description="Helical" evidence="2">
    <location>
        <begin position="60"/>
        <end position="82"/>
    </location>
</feature>
<feature type="transmembrane region" description="Helical" evidence="2">
    <location>
        <begin position="27"/>
        <end position="48"/>
    </location>
</feature>
<comment type="caution">
    <text evidence="3">The sequence shown here is derived from an EMBL/GenBank/DDBJ whole genome shotgun (WGS) entry which is preliminary data.</text>
</comment>
<feature type="transmembrane region" description="Helical" evidence="2">
    <location>
        <begin position="103"/>
        <end position="126"/>
    </location>
</feature>
<dbReference type="RefSeq" id="WP_225362288.1">
    <property type="nucleotide sequence ID" value="NZ_BCMG01000002.1"/>
</dbReference>
<evidence type="ECO:0000313" key="3">
    <source>
        <dbReference type="EMBL" id="GAX00602.1"/>
    </source>
</evidence>
<gene>
    <name evidence="3" type="ORF">IWT126_00617</name>
</gene>
<dbReference type="Proteomes" id="UP000198402">
    <property type="component" value="Unassembled WGS sequence"/>
</dbReference>
<name>A0A1Z5IGD3_9LACO</name>
<dbReference type="PANTHER" id="PTHR40076">
    <property type="entry name" value="MEMBRANE PROTEIN-RELATED"/>
    <property type="match status" value="1"/>
</dbReference>
<feature type="compositionally biased region" description="Basic and acidic residues" evidence="1">
    <location>
        <begin position="253"/>
        <end position="265"/>
    </location>
</feature>
<dbReference type="InterPro" id="IPR010380">
    <property type="entry name" value="DUF975"/>
</dbReference>
<evidence type="ECO:0000256" key="1">
    <source>
        <dbReference type="SAM" id="MobiDB-lite"/>
    </source>
</evidence>
<organism evidence="3 4">
    <name type="scientific">Secundilactobacillus silagei JCM 19001</name>
    <dbReference type="NCBI Taxonomy" id="1302250"/>
    <lineage>
        <taxon>Bacteria</taxon>
        <taxon>Bacillati</taxon>
        <taxon>Bacillota</taxon>
        <taxon>Bacilli</taxon>
        <taxon>Lactobacillales</taxon>
        <taxon>Lactobacillaceae</taxon>
        <taxon>Secundilactobacillus</taxon>
    </lineage>
</organism>
<dbReference type="AlphaFoldDB" id="A0A1Z5IGD3"/>
<protein>
    <recommendedName>
        <fullName evidence="5">Integral membrane protein</fullName>
    </recommendedName>
</protein>